<dbReference type="GO" id="GO:0042602">
    <property type="term" value="F:riboflavin reductase (NADPH) activity"/>
    <property type="evidence" value="ECO:0007669"/>
    <property type="project" value="TreeGrafter"/>
</dbReference>
<accession>A0A940XAG3</accession>
<evidence type="ECO:0000313" key="4">
    <source>
        <dbReference type="Proteomes" id="UP000677875"/>
    </source>
</evidence>
<dbReference type="InterPro" id="IPR002563">
    <property type="entry name" value="Flavin_Rdtase-like_dom"/>
</dbReference>
<dbReference type="PANTHER" id="PTHR30466">
    <property type="entry name" value="FLAVIN REDUCTASE"/>
    <property type="match status" value="1"/>
</dbReference>
<dbReference type="GO" id="GO:0010181">
    <property type="term" value="F:FMN binding"/>
    <property type="evidence" value="ECO:0007669"/>
    <property type="project" value="InterPro"/>
</dbReference>
<dbReference type="Pfam" id="PF01613">
    <property type="entry name" value="Flavin_Reduct"/>
    <property type="match status" value="1"/>
</dbReference>
<keyword evidence="4" id="KW-1185">Reference proteome</keyword>
<evidence type="ECO:0000259" key="2">
    <source>
        <dbReference type="SMART" id="SM00903"/>
    </source>
</evidence>
<dbReference type="SUPFAM" id="SSF50475">
    <property type="entry name" value="FMN-binding split barrel"/>
    <property type="match status" value="1"/>
</dbReference>
<keyword evidence="1" id="KW-0560">Oxidoreductase</keyword>
<dbReference type="Proteomes" id="UP000677875">
    <property type="component" value="Unassembled WGS sequence"/>
</dbReference>
<dbReference type="AlphaFoldDB" id="A0A940XAG3"/>
<dbReference type="SMART" id="SM00903">
    <property type="entry name" value="Flavin_Reduct"/>
    <property type="match status" value="1"/>
</dbReference>
<gene>
    <name evidence="3" type="ORF">J5Y05_08590</name>
</gene>
<dbReference type="EMBL" id="JAGPNL010000002">
    <property type="protein sequence ID" value="MBQ0826563.1"/>
    <property type="molecule type" value="Genomic_DNA"/>
</dbReference>
<proteinExistence type="predicted"/>
<dbReference type="GO" id="GO:0006208">
    <property type="term" value="P:pyrimidine nucleobase catabolic process"/>
    <property type="evidence" value="ECO:0007669"/>
    <property type="project" value="TreeGrafter"/>
</dbReference>
<sequence>MIPPTVAPAVSADGQATPRQFRDAFARLPAGVSVLTTFTPEGPCGMTASAVCSLSLDPPLALVAVARTSQTLAGILAGGSFGINVLHADQAALAERFARPASRPADRFAGVAHDRIARVPVLRHALAWLACDLQAAYPGGDHTILTGLVRATGHTIGTPLVWHERRFTSPA</sequence>
<dbReference type="RefSeq" id="WP_210869956.1">
    <property type="nucleotide sequence ID" value="NZ_JAGPNL010000002.1"/>
</dbReference>
<dbReference type="PANTHER" id="PTHR30466:SF1">
    <property type="entry name" value="FMN REDUCTASE (NADH) RUTF"/>
    <property type="match status" value="1"/>
</dbReference>
<organism evidence="3 4">
    <name type="scientific">Streptomyces tagetis</name>
    <dbReference type="NCBI Taxonomy" id="2820809"/>
    <lineage>
        <taxon>Bacteria</taxon>
        <taxon>Bacillati</taxon>
        <taxon>Actinomycetota</taxon>
        <taxon>Actinomycetes</taxon>
        <taxon>Kitasatosporales</taxon>
        <taxon>Streptomycetaceae</taxon>
        <taxon>Streptomyces</taxon>
    </lineage>
</organism>
<dbReference type="Gene3D" id="2.30.110.10">
    <property type="entry name" value="Electron Transport, Fmn-binding Protein, Chain A"/>
    <property type="match status" value="1"/>
</dbReference>
<dbReference type="InterPro" id="IPR012349">
    <property type="entry name" value="Split_barrel_FMN-bd"/>
</dbReference>
<dbReference type="InterPro" id="IPR050268">
    <property type="entry name" value="NADH-dep_flavin_reductase"/>
</dbReference>
<comment type="caution">
    <text evidence="3">The sequence shown here is derived from an EMBL/GenBank/DDBJ whole genome shotgun (WGS) entry which is preliminary data.</text>
</comment>
<protein>
    <submittedName>
        <fullName evidence="3">Flavin reductase family protein</fullName>
    </submittedName>
</protein>
<evidence type="ECO:0000256" key="1">
    <source>
        <dbReference type="ARBA" id="ARBA00023002"/>
    </source>
</evidence>
<feature type="domain" description="Flavin reductase like" evidence="2">
    <location>
        <begin position="25"/>
        <end position="169"/>
    </location>
</feature>
<name>A0A940XAG3_9ACTN</name>
<evidence type="ECO:0000313" key="3">
    <source>
        <dbReference type="EMBL" id="MBQ0826563.1"/>
    </source>
</evidence>
<reference evidence="3" key="1">
    <citation type="submission" date="2021-04" db="EMBL/GenBank/DDBJ databases">
        <title>Genome seq and assembly of Streptomyces sp. RG38.</title>
        <authorList>
            <person name="Chhetri G."/>
        </authorList>
    </citation>
    <scope>NUCLEOTIDE SEQUENCE</scope>
    <source>
        <strain evidence="3">RG38</strain>
    </source>
</reference>